<evidence type="ECO:0000313" key="1">
    <source>
        <dbReference type="EMBL" id="MXU95754.1"/>
    </source>
</evidence>
<protein>
    <submittedName>
        <fullName evidence="1">Uncharacterized protein</fullName>
    </submittedName>
</protein>
<proteinExistence type="predicted"/>
<dbReference type="AlphaFoldDB" id="A0A6B0V1U3"/>
<accession>A0A6B0V1U3</accession>
<name>A0A6B0V1U3_IXORI</name>
<sequence>MTKARRCCCTKGRAVESALLFVRWRLSVLVTVGYVSLYTPGFASGGLVPPSEASCLRALQPDGPWKLRWLGVGTPRRRRHLHSLVLFAAISTTDHRDPDIRRQTLQLLRCCLSPPEDHFERAGGMARQTRRLESHSTHHCCGGEFYARPAPGAHCTRVPRGRSTGAHLPGGGTQVLAKRRRCARVQFAPRIHLS</sequence>
<organism evidence="1">
    <name type="scientific">Ixodes ricinus</name>
    <name type="common">Common tick</name>
    <name type="synonym">Acarus ricinus</name>
    <dbReference type="NCBI Taxonomy" id="34613"/>
    <lineage>
        <taxon>Eukaryota</taxon>
        <taxon>Metazoa</taxon>
        <taxon>Ecdysozoa</taxon>
        <taxon>Arthropoda</taxon>
        <taxon>Chelicerata</taxon>
        <taxon>Arachnida</taxon>
        <taxon>Acari</taxon>
        <taxon>Parasitiformes</taxon>
        <taxon>Ixodida</taxon>
        <taxon>Ixodoidea</taxon>
        <taxon>Ixodidae</taxon>
        <taxon>Ixodinae</taxon>
        <taxon>Ixodes</taxon>
    </lineage>
</organism>
<reference evidence="1" key="1">
    <citation type="submission" date="2019-12" db="EMBL/GenBank/DDBJ databases">
        <title>An insight into the sialome of adult female Ixodes ricinus ticks feeding for 6 days.</title>
        <authorList>
            <person name="Perner J."/>
            <person name="Ribeiro J.M.C."/>
        </authorList>
    </citation>
    <scope>NUCLEOTIDE SEQUENCE</scope>
    <source>
        <strain evidence="1">Semi-engorged</strain>
        <tissue evidence="1">Salivary glands</tissue>
    </source>
</reference>
<dbReference type="EMBL" id="GIFC01013671">
    <property type="protein sequence ID" value="MXU95754.1"/>
    <property type="molecule type" value="Transcribed_RNA"/>
</dbReference>